<dbReference type="SUPFAM" id="SSF51126">
    <property type="entry name" value="Pectin lyase-like"/>
    <property type="match status" value="1"/>
</dbReference>
<dbReference type="EMBL" id="JAJA02000001">
    <property type="protein sequence ID" value="KWS07130.1"/>
    <property type="molecule type" value="Genomic_DNA"/>
</dbReference>
<dbReference type="SUPFAM" id="SSF49265">
    <property type="entry name" value="Fibronectin type III"/>
    <property type="match status" value="1"/>
</dbReference>
<dbReference type="OrthoDB" id="6011995at2"/>
<dbReference type="Gene3D" id="2.60.40.10">
    <property type="entry name" value="Immunoglobulins"/>
    <property type="match status" value="1"/>
</dbReference>
<keyword evidence="3" id="KW-1185">Reference proteome</keyword>
<reference evidence="2 3" key="1">
    <citation type="journal article" date="2014" name="Genome Announc.">
        <title>Draft Genome Sequence of Lysobacter capsici AZ78, a Bacterium Antagonistic to Plant-Pathogenic Oomycetes.</title>
        <authorList>
            <person name="Puopolo G."/>
            <person name="Sonego P."/>
            <person name="Engelen K."/>
            <person name="Pertot I."/>
        </authorList>
    </citation>
    <scope>NUCLEOTIDE SEQUENCE [LARGE SCALE GENOMIC DNA]</scope>
    <source>
        <strain evidence="2 3">AZ78</strain>
    </source>
</reference>
<proteinExistence type="predicted"/>
<dbReference type="PROSITE" id="PS50853">
    <property type="entry name" value="FN3"/>
    <property type="match status" value="1"/>
</dbReference>
<protein>
    <recommendedName>
        <fullName evidence="1">Fibronectin type-III domain-containing protein</fullName>
    </recommendedName>
</protein>
<dbReference type="CDD" id="cd00063">
    <property type="entry name" value="FN3"/>
    <property type="match status" value="1"/>
</dbReference>
<dbReference type="InterPro" id="IPR011050">
    <property type="entry name" value="Pectin_lyase_fold/virulence"/>
</dbReference>
<sequence>MHTTPGTEPARRRARRCFAVPERSRTRSDTVRLWSACILSLSALLSVGAAGAQNIAPAGTAYRWAHGLTPGADGRSETEPTSVRVAAPLLNDGDDTVDVDLSGGQPEPIDNYEAAGVMWRDRLRTIDRVEIVHGSWNSSGDGAFCAGLTLQFSNSFSGDWRDSGWTLEPAYQYDSSQTAGVTYTFRGPPSEVRAARITGQLHCTHNSSYWTNIREVRAFEAGRLSLWNDSAVPTVVDAPDTGGVELGLRFRSVQPGWIKGVRFYKAAANTGVHVGNLWSNDGALLARANFVDETTSGWQRVAFATPVRIAADTTYVVSYYAPGGHYSADLDYFAAADYANGPLRALLDGSDGGNGNYRYGAQSAFPDATWRSANYWVDVEFAPLDGDTTAPSVPTGLRAIVGDATTVSLNWDASSDDTSTVRYRVYVDSNPVALGEVEVPAFVHDSAQPQTSYSYRVSAVDAAGNESARSPAIVVITPPLGSARSCPPFPAFPNAACTGVPAGQALTTINGNLSSTRDGQVINAMLITGDLVIRHDNVTVSNSRIKGFVDNRNVRNLVLRDVDVGPDACPTVNNGGRRLITGDNGYTLIRAHLHHNGDDMLITGGGEPVVIQDSLIHNTCFYPDDHLDAVQFYSPGQVGHVSILHSNIDARPVNASGYGNAAVFWADRPGAGSTLTIRESRLAGGGYTLAPYDSGLGSGVVIEVSDTRFVRNSQWGSACYVGNNSPTNHSPTIAYNGSEGLKWLRNAWDDGTPLPSCQ</sequence>
<gene>
    <name evidence="2" type="ORF">AZ78_4690</name>
</gene>
<dbReference type="InterPro" id="IPR013783">
    <property type="entry name" value="Ig-like_fold"/>
</dbReference>
<dbReference type="InterPro" id="IPR003961">
    <property type="entry name" value="FN3_dom"/>
</dbReference>
<dbReference type="InterPro" id="IPR036116">
    <property type="entry name" value="FN3_sf"/>
</dbReference>
<name>A0A120AI37_9GAMM</name>
<evidence type="ECO:0000259" key="1">
    <source>
        <dbReference type="PROSITE" id="PS50853"/>
    </source>
</evidence>
<dbReference type="AlphaFoldDB" id="A0A120AI37"/>
<comment type="caution">
    <text evidence="2">The sequence shown here is derived from an EMBL/GenBank/DDBJ whole genome shotgun (WGS) entry which is preliminary data.</text>
</comment>
<evidence type="ECO:0000313" key="3">
    <source>
        <dbReference type="Proteomes" id="UP000023435"/>
    </source>
</evidence>
<accession>A0A120AI37</accession>
<dbReference type="SMART" id="SM00060">
    <property type="entry name" value="FN3"/>
    <property type="match status" value="1"/>
</dbReference>
<feature type="domain" description="Fibronectin type-III" evidence="1">
    <location>
        <begin position="393"/>
        <end position="480"/>
    </location>
</feature>
<dbReference type="Pfam" id="PF13313">
    <property type="entry name" value="DUF4082"/>
    <property type="match status" value="1"/>
</dbReference>
<organism evidence="2 3">
    <name type="scientific">Lysobacter capsici AZ78</name>
    <dbReference type="NCBI Taxonomy" id="1444315"/>
    <lineage>
        <taxon>Bacteria</taxon>
        <taxon>Pseudomonadati</taxon>
        <taxon>Pseudomonadota</taxon>
        <taxon>Gammaproteobacteria</taxon>
        <taxon>Lysobacterales</taxon>
        <taxon>Lysobacteraceae</taxon>
        <taxon>Lysobacter</taxon>
    </lineage>
</organism>
<evidence type="ECO:0000313" key="2">
    <source>
        <dbReference type="EMBL" id="KWS07130.1"/>
    </source>
</evidence>
<dbReference type="RefSeq" id="WP_051547617.1">
    <property type="nucleotide sequence ID" value="NZ_JAJA02000001.1"/>
</dbReference>
<dbReference type="InterPro" id="IPR025141">
    <property type="entry name" value="DUF4082"/>
</dbReference>
<dbReference type="Proteomes" id="UP000023435">
    <property type="component" value="Unassembled WGS sequence"/>
</dbReference>